<dbReference type="InterPro" id="IPR004088">
    <property type="entry name" value="KH_dom_type_1"/>
</dbReference>
<proteinExistence type="predicted"/>
<gene>
    <name evidence="4" type="ORF">GNI_072670</name>
</gene>
<dbReference type="Pfam" id="PF00013">
    <property type="entry name" value="KH_1"/>
    <property type="match status" value="1"/>
</dbReference>
<dbReference type="SUPFAM" id="SSF54791">
    <property type="entry name" value="Eukaryotic type KH-domain (KH-domain type I)"/>
    <property type="match status" value="1"/>
</dbReference>
<dbReference type="SMART" id="SM00322">
    <property type="entry name" value="KH"/>
    <property type="match status" value="1"/>
</dbReference>
<feature type="region of interest" description="Disordered" evidence="2">
    <location>
        <begin position="382"/>
        <end position="477"/>
    </location>
</feature>
<evidence type="ECO:0000313" key="5">
    <source>
        <dbReference type="Proteomes" id="UP000019763"/>
    </source>
</evidence>
<dbReference type="Proteomes" id="UP000019763">
    <property type="component" value="Unassembled WGS sequence"/>
</dbReference>
<feature type="compositionally biased region" description="Gly residues" evidence="2">
    <location>
        <begin position="412"/>
        <end position="428"/>
    </location>
</feature>
<evidence type="ECO:0000259" key="3">
    <source>
        <dbReference type="SMART" id="SM00322"/>
    </source>
</evidence>
<dbReference type="AlphaFoldDB" id="A0A023B771"/>
<sequence length="477" mass="51686">MKWWSVTNHGDQYAVTGLVYEVSAAASVQDGVTIASATVTALVCRSLSDQDATFGVEDPTTDKATDKPTDKAGARLHLPRANLPLNIGRGQGDYGQGEKFCQPTARDHRFDLADLSWHPDTTERRRSVHNTTVKDYFTSVIRPAELTVQLPLELSRLWDAQRNEADVWLMRHIKDKTDIDVVYASVSDGSLKVLADKQCLLECAGELADEVEKAGAEALSSEKALERRQRRWKMLEDRGMSEASVELLVHESVVGVVMGKQGENLSRVARSHHVEVRVYPDEDGVRRVRIYGGSSQQVRAAADELDYVYWTLSLGHTLPRVLQLVRDHKGTSGIHSLWLDEERHELVICGLSASIAAYVAALQHALKSPALPFLPTHGNSASGLHGSTTGHDSGLHESRAHGSGSGARASGSGSGAHGSAGSGTHGPPGSGPPASERFRPSHPPPPPTSGSNSHRGKTPLQLPYPVASRRAKWQTTF</sequence>
<name>A0A023B771_GRENI</name>
<dbReference type="OrthoDB" id="331555at2759"/>
<organism evidence="4 5">
    <name type="scientific">Gregarina niphandrodes</name>
    <name type="common">Septate eugregarine</name>
    <dbReference type="NCBI Taxonomy" id="110365"/>
    <lineage>
        <taxon>Eukaryota</taxon>
        <taxon>Sar</taxon>
        <taxon>Alveolata</taxon>
        <taxon>Apicomplexa</taxon>
        <taxon>Conoidasida</taxon>
        <taxon>Gregarinasina</taxon>
        <taxon>Eugregarinorida</taxon>
        <taxon>Gregarinidae</taxon>
        <taxon>Gregarina</taxon>
    </lineage>
</organism>
<keyword evidence="5" id="KW-1185">Reference proteome</keyword>
<reference evidence="4" key="1">
    <citation type="submission" date="2013-12" db="EMBL/GenBank/DDBJ databases">
        <authorList>
            <person name="Omoto C.K."/>
            <person name="Sibley D."/>
            <person name="Venepally P."/>
            <person name="Hadjithomas M."/>
            <person name="Karamycheva S."/>
            <person name="Brunk B."/>
            <person name="Roos D."/>
            <person name="Caler E."/>
            <person name="Lorenzi H."/>
        </authorList>
    </citation>
    <scope>NUCLEOTIDE SEQUENCE</scope>
</reference>
<dbReference type="GeneID" id="22912649"/>
<comment type="caution">
    <text evidence="4">The sequence shown here is derived from an EMBL/GenBank/DDBJ whole genome shotgun (WGS) entry which is preliminary data.</text>
</comment>
<dbReference type="Gene3D" id="3.30.1370.10">
    <property type="entry name" value="K Homology domain, type 1"/>
    <property type="match status" value="1"/>
</dbReference>
<dbReference type="GO" id="GO:0003723">
    <property type="term" value="F:RNA binding"/>
    <property type="evidence" value="ECO:0007669"/>
    <property type="project" value="UniProtKB-UniRule"/>
</dbReference>
<accession>A0A023B771</accession>
<keyword evidence="1" id="KW-0694">RNA-binding</keyword>
<feature type="compositionally biased region" description="Polar residues" evidence="2">
    <location>
        <begin position="382"/>
        <end position="391"/>
    </location>
</feature>
<dbReference type="CDD" id="cd00105">
    <property type="entry name" value="KH-I"/>
    <property type="match status" value="1"/>
</dbReference>
<dbReference type="VEuPathDB" id="CryptoDB:GNI_072670"/>
<evidence type="ECO:0000256" key="2">
    <source>
        <dbReference type="SAM" id="MobiDB-lite"/>
    </source>
</evidence>
<dbReference type="InterPro" id="IPR036612">
    <property type="entry name" value="KH_dom_type_1_sf"/>
</dbReference>
<evidence type="ECO:0000256" key="1">
    <source>
        <dbReference type="PROSITE-ProRule" id="PRU00117"/>
    </source>
</evidence>
<dbReference type="PROSITE" id="PS50084">
    <property type="entry name" value="KH_TYPE_1"/>
    <property type="match status" value="1"/>
</dbReference>
<dbReference type="InterPro" id="IPR004087">
    <property type="entry name" value="KH_dom"/>
</dbReference>
<protein>
    <submittedName>
        <fullName evidence="4">KH domain protein</fullName>
    </submittedName>
</protein>
<dbReference type="EMBL" id="AFNH02000546">
    <property type="protein sequence ID" value="EZG67023.1"/>
    <property type="molecule type" value="Genomic_DNA"/>
</dbReference>
<dbReference type="eggNOG" id="ENOG502T299">
    <property type="taxonomic scope" value="Eukaryota"/>
</dbReference>
<evidence type="ECO:0000313" key="4">
    <source>
        <dbReference type="EMBL" id="EZG67023.1"/>
    </source>
</evidence>
<dbReference type="RefSeq" id="XP_011130364.1">
    <property type="nucleotide sequence ID" value="XM_011132062.1"/>
</dbReference>
<feature type="domain" description="K Homology" evidence="3">
    <location>
        <begin position="241"/>
        <end position="309"/>
    </location>
</feature>